<evidence type="ECO:0000313" key="2">
    <source>
        <dbReference type="EMBL" id="MCW8084294.1"/>
    </source>
</evidence>
<sequence length="270" mass="28900">MSVSPTQGQAPLWSAASAYESYVGRWSRRVAPKFLRWLAVPPGGRWLDVGCGTGMLSRTILARCDPASVTGVDLSDAFLAHARSELADPRARFHSGDAQSLPVEDASFDAVVSGLVLNFVPDQPRAVAELRRAARPGGTVAAYVWDYAEGMQMMRHFWDAAAALDPDSAGGRDEALRFPLCRPGPLAALFRDAGLTAVEVTDITVPTPFRDFEDYWTPFLAGGAPAPGYCMALPEERRAALREALRAALPAGPDGSITLSARAWAVRGTA</sequence>
<comment type="caution">
    <text evidence="2">The sequence shown here is derived from an EMBL/GenBank/DDBJ whole genome shotgun (WGS) entry which is preliminary data.</text>
</comment>
<accession>A0ABT3NRT5</accession>
<dbReference type="GO" id="GO:0008168">
    <property type="term" value="F:methyltransferase activity"/>
    <property type="evidence" value="ECO:0007669"/>
    <property type="project" value="UniProtKB-KW"/>
</dbReference>
<dbReference type="PANTHER" id="PTHR43591">
    <property type="entry name" value="METHYLTRANSFERASE"/>
    <property type="match status" value="1"/>
</dbReference>
<organism evidence="2 3">
    <name type="scientific">Sabulicella glaciei</name>
    <dbReference type="NCBI Taxonomy" id="2984948"/>
    <lineage>
        <taxon>Bacteria</taxon>
        <taxon>Pseudomonadati</taxon>
        <taxon>Pseudomonadota</taxon>
        <taxon>Alphaproteobacteria</taxon>
        <taxon>Acetobacterales</taxon>
        <taxon>Acetobacteraceae</taxon>
        <taxon>Sabulicella</taxon>
    </lineage>
</organism>
<evidence type="ECO:0000313" key="3">
    <source>
        <dbReference type="Proteomes" id="UP001526430"/>
    </source>
</evidence>
<protein>
    <submittedName>
        <fullName evidence="2">Methyltransferase domain-containing protein</fullName>
    </submittedName>
</protein>
<dbReference type="InterPro" id="IPR013216">
    <property type="entry name" value="Methyltransf_11"/>
</dbReference>
<dbReference type="RefSeq" id="WP_301587900.1">
    <property type="nucleotide sequence ID" value="NZ_JAPFQI010000001.1"/>
</dbReference>
<feature type="domain" description="Methyltransferase type 11" evidence="1">
    <location>
        <begin position="47"/>
        <end position="141"/>
    </location>
</feature>
<dbReference type="GO" id="GO:0032259">
    <property type="term" value="P:methylation"/>
    <property type="evidence" value="ECO:0007669"/>
    <property type="project" value="UniProtKB-KW"/>
</dbReference>
<proteinExistence type="predicted"/>
<dbReference type="Proteomes" id="UP001526430">
    <property type="component" value="Unassembled WGS sequence"/>
</dbReference>
<dbReference type="Gene3D" id="3.40.50.150">
    <property type="entry name" value="Vaccinia Virus protein VP39"/>
    <property type="match status" value="1"/>
</dbReference>
<dbReference type="EMBL" id="JAPFQI010000001">
    <property type="protein sequence ID" value="MCW8084294.1"/>
    <property type="molecule type" value="Genomic_DNA"/>
</dbReference>
<dbReference type="SUPFAM" id="SSF53335">
    <property type="entry name" value="S-adenosyl-L-methionine-dependent methyltransferases"/>
    <property type="match status" value="1"/>
</dbReference>
<keyword evidence="2" id="KW-0489">Methyltransferase</keyword>
<keyword evidence="2" id="KW-0808">Transferase</keyword>
<keyword evidence="3" id="KW-1185">Reference proteome</keyword>
<dbReference type="PANTHER" id="PTHR43591:SF24">
    <property type="entry name" value="2-METHOXY-6-POLYPRENYL-1,4-BENZOQUINOL METHYLASE, MITOCHONDRIAL"/>
    <property type="match status" value="1"/>
</dbReference>
<evidence type="ECO:0000259" key="1">
    <source>
        <dbReference type="Pfam" id="PF08241"/>
    </source>
</evidence>
<dbReference type="Pfam" id="PF08241">
    <property type="entry name" value="Methyltransf_11"/>
    <property type="match status" value="1"/>
</dbReference>
<reference evidence="2 3" key="1">
    <citation type="submission" date="2022-10" db="EMBL/GenBank/DDBJ databases">
        <title>Roseococcus glaciei nov., sp. nov., isolated from glacier.</title>
        <authorList>
            <person name="Liu Q."/>
            <person name="Xin Y.-H."/>
        </authorList>
    </citation>
    <scope>NUCLEOTIDE SEQUENCE [LARGE SCALE GENOMIC DNA]</scope>
    <source>
        <strain evidence="2 3">MDT2-1-1</strain>
    </source>
</reference>
<name>A0ABT3NRT5_9PROT</name>
<dbReference type="CDD" id="cd02440">
    <property type="entry name" value="AdoMet_MTases"/>
    <property type="match status" value="1"/>
</dbReference>
<gene>
    <name evidence="2" type="ORF">OF850_01525</name>
</gene>
<dbReference type="InterPro" id="IPR029063">
    <property type="entry name" value="SAM-dependent_MTases_sf"/>
</dbReference>